<evidence type="ECO:0000313" key="3">
    <source>
        <dbReference type="Proteomes" id="UP000243488"/>
    </source>
</evidence>
<dbReference type="KEGG" id="ppha:BVH74_08385"/>
<evidence type="ECO:0000259" key="1">
    <source>
        <dbReference type="Pfam" id="PF14341"/>
    </source>
</evidence>
<dbReference type="STRING" id="1931241.BVH74_08385"/>
<evidence type="ECO:0000313" key="2">
    <source>
        <dbReference type="EMBL" id="AQZ94763.1"/>
    </source>
</evidence>
<name>A0A1V0B4A8_9GAMM</name>
<accession>A0A1V0B4A8</accession>
<dbReference type="AlphaFoldDB" id="A0A1V0B4A8"/>
<dbReference type="Pfam" id="PF14341">
    <property type="entry name" value="PilX_N"/>
    <property type="match status" value="1"/>
</dbReference>
<keyword evidence="3" id="KW-1185">Reference proteome</keyword>
<sequence length="191" mass="21269">MKTPHHYQQRGAALVIALVFLLILTTLAITNMREVTLEARITGNLVDQKQLFNAAEAGLRDGEYRTIGTRRQIPGSYDLATALRPLNAVNQCPNNLQPEAPCLINRAPDYQQFFDSIKTQVYSPDDVTSFAETINWYAIPAPGGADTGENENPEYGNMLMGIGLFRYEINSRAASDNSELHMRSTTARVYN</sequence>
<protein>
    <recommendedName>
        <fullName evidence="1">Type 4 fimbrial biogenesis protein PilX N-terminal domain-containing protein</fullName>
    </recommendedName>
</protein>
<organism evidence="2 3">
    <name type="scientific">Halopseudomonas phragmitis</name>
    <dbReference type="NCBI Taxonomy" id="1931241"/>
    <lineage>
        <taxon>Bacteria</taxon>
        <taxon>Pseudomonadati</taxon>
        <taxon>Pseudomonadota</taxon>
        <taxon>Gammaproteobacteria</taxon>
        <taxon>Pseudomonadales</taxon>
        <taxon>Pseudomonadaceae</taxon>
        <taxon>Halopseudomonas</taxon>
    </lineage>
</organism>
<dbReference type="EMBL" id="CP020100">
    <property type="protein sequence ID" value="AQZ94763.1"/>
    <property type="molecule type" value="Genomic_DNA"/>
</dbReference>
<dbReference type="RefSeq" id="WP_080049616.1">
    <property type="nucleotide sequence ID" value="NZ_CP020100.1"/>
</dbReference>
<gene>
    <name evidence="2" type="ORF">BVH74_08385</name>
</gene>
<dbReference type="Proteomes" id="UP000243488">
    <property type="component" value="Chromosome"/>
</dbReference>
<reference evidence="2 3" key="1">
    <citation type="submission" date="2017-03" db="EMBL/GenBank/DDBJ databases">
        <title>Complete genome sequence of the novel DNRA strain Pseudomonas sp. S-6-2 isolated from Chinese polluted river sediment. Journal of Biotechnology.</title>
        <authorList>
            <person name="Li J."/>
            <person name="Xiang F."/>
            <person name="Wang L."/>
            <person name="Xi L."/>
            <person name="Liu J."/>
        </authorList>
    </citation>
    <scope>NUCLEOTIDE SEQUENCE [LARGE SCALE GENOMIC DNA]</scope>
    <source>
        <strain evidence="2 3">S-6-2</strain>
    </source>
</reference>
<feature type="domain" description="Type 4 fimbrial biogenesis protein PilX N-terminal" evidence="1">
    <location>
        <begin position="10"/>
        <end position="60"/>
    </location>
</feature>
<dbReference type="InterPro" id="IPR025746">
    <property type="entry name" value="PilX_N_dom"/>
</dbReference>
<proteinExistence type="predicted"/>